<dbReference type="SUPFAM" id="SSF46785">
    <property type="entry name" value="Winged helix' DNA-binding domain"/>
    <property type="match status" value="1"/>
</dbReference>
<dbReference type="AlphaFoldDB" id="A0ABD5V8N7"/>
<comment type="caution">
    <text evidence="2">The sequence shown here is derived from an EMBL/GenBank/DDBJ whole genome shotgun (WGS) entry which is preliminary data.</text>
</comment>
<dbReference type="InterPro" id="IPR036390">
    <property type="entry name" value="WH_DNA-bd_sf"/>
</dbReference>
<reference evidence="2 3" key="1">
    <citation type="journal article" date="2019" name="Int. J. Syst. Evol. Microbiol.">
        <title>The Global Catalogue of Microorganisms (GCM) 10K type strain sequencing project: providing services to taxonomists for standard genome sequencing and annotation.</title>
        <authorList>
            <consortium name="The Broad Institute Genomics Platform"/>
            <consortium name="The Broad Institute Genome Sequencing Center for Infectious Disease"/>
            <person name="Wu L."/>
            <person name="Ma J."/>
        </authorList>
    </citation>
    <scope>NUCLEOTIDE SEQUENCE [LARGE SCALE GENOMIC DNA]</scope>
    <source>
        <strain evidence="2 3">GX26</strain>
    </source>
</reference>
<evidence type="ECO:0000313" key="3">
    <source>
        <dbReference type="Proteomes" id="UP001596395"/>
    </source>
</evidence>
<accession>A0ABD5V8N7</accession>
<evidence type="ECO:0000259" key="1">
    <source>
        <dbReference type="Pfam" id="PF03551"/>
    </source>
</evidence>
<gene>
    <name evidence="2" type="ORF">ACFQGB_00615</name>
</gene>
<dbReference type="Proteomes" id="UP001596395">
    <property type="component" value="Unassembled WGS sequence"/>
</dbReference>
<dbReference type="EMBL" id="JBHSXN010000001">
    <property type="protein sequence ID" value="MFC6951351.1"/>
    <property type="molecule type" value="Genomic_DNA"/>
</dbReference>
<evidence type="ECO:0000313" key="2">
    <source>
        <dbReference type="EMBL" id="MFC6951351.1"/>
    </source>
</evidence>
<dbReference type="Gene3D" id="1.10.10.10">
    <property type="entry name" value="Winged helix-like DNA-binding domain superfamily/Winged helix DNA-binding domain"/>
    <property type="match status" value="1"/>
</dbReference>
<keyword evidence="3" id="KW-1185">Reference proteome</keyword>
<organism evidence="2 3">
    <name type="scientific">Halorubellus litoreus</name>
    <dbReference type="NCBI Taxonomy" id="755308"/>
    <lineage>
        <taxon>Archaea</taxon>
        <taxon>Methanobacteriati</taxon>
        <taxon>Methanobacteriota</taxon>
        <taxon>Stenosarchaea group</taxon>
        <taxon>Halobacteria</taxon>
        <taxon>Halobacteriales</taxon>
        <taxon>Halorubellaceae</taxon>
        <taxon>Halorubellus</taxon>
    </lineage>
</organism>
<proteinExistence type="predicted"/>
<dbReference type="RefSeq" id="WP_336348386.1">
    <property type="nucleotide sequence ID" value="NZ_JAZAQL010000001.1"/>
</dbReference>
<dbReference type="InterPro" id="IPR036388">
    <property type="entry name" value="WH-like_DNA-bd_sf"/>
</dbReference>
<dbReference type="InterPro" id="IPR005149">
    <property type="entry name" value="Tscrpt_reg_PadR_N"/>
</dbReference>
<name>A0ABD5V8N7_9EURY</name>
<sequence length="90" mass="10246">MTKYVQSGMRRDVLALLASEPRRGQQLKTALEAHYDEHIEPKTFYGALDALVDAGHVEVEQEGVHDVYDLTPGGRRMLETHVDWLVEQVQ</sequence>
<feature type="domain" description="Transcription regulator PadR N-terminal" evidence="1">
    <location>
        <begin position="13"/>
        <end position="79"/>
    </location>
</feature>
<dbReference type="Pfam" id="PF03551">
    <property type="entry name" value="PadR"/>
    <property type="match status" value="1"/>
</dbReference>
<protein>
    <submittedName>
        <fullName evidence="2">PadR family transcriptional regulator</fullName>
    </submittedName>
</protein>